<dbReference type="Pfam" id="PF00069">
    <property type="entry name" value="Pkinase"/>
    <property type="match status" value="1"/>
</dbReference>
<name>A0A1R1PR90_ZANCU</name>
<protein>
    <submittedName>
        <fullName evidence="8">DNA damage response protein kinase DUN1</fullName>
    </submittedName>
</protein>
<dbReference type="PROSITE" id="PS50011">
    <property type="entry name" value="PROTEIN_KINASE_DOM"/>
    <property type="match status" value="1"/>
</dbReference>
<reference evidence="9" key="1">
    <citation type="submission" date="2017-01" db="EMBL/GenBank/DDBJ databases">
        <authorList>
            <person name="Wang Y."/>
            <person name="White M."/>
            <person name="Kvist S."/>
            <person name="Moncalvo J.-M."/>
        </authorList>
    </citation>
    <scope>NUCLEOTIDE SEQUENCE [LARGE SCALE GENOMIC DNA]</scope>
    <source>
        <strain evidence="9">COL-18-3</strain>
    </source>
</reference>
<feature type="region of interest" description="Disordered" evidence="6">
    <location>
        <begin position="124"/>
        <end position="143"/>
    </location>
</feature>
<dbReference type="EMBL" id="LSSK01000405">
    <property type="protein sequence ID" value="OMH83461.1"/>
    <property type="molecule type" value="Genomic_DNA"/>
</dbReference>
<accession>A0A1R1PR90</accession>
<organism evidence="8 9">
    <name type="scientific">Zancudomyces culisetae</name>
    <name type="common">Gut fungus</name>
    <name type="synonym">Smittium culisetae</name>
    <dbReference type="NCBI Taxonomy" id="1213189"/>
    <lineage>
        <taxon>Eukaryota</taxon>
        <taxon>Fungi</taxon>
        <taxon>Fungi incertae sedis</taxon>
        <taxon>Zoopagomycota</taxon>
        <taxon>Kickxellomycotina</taxon>
        <taxon>Harpellomycetes</taxon>
        <taxon>Harpellales</taxon>
        <taxon>Legeriomycetaceae</taxon>
        <taxon>Zancudomyces</taxon>
    </lineage>
</organism>
<evidence type="ECO:0000256" key="5">
    <source>
        <dbReference type="ARBA" id="ARBA00022840"/>
    </source>
</evidence>
<evidence type="ECO:0000256" key="6">
    <source>
        <dbReference type="SAM" id="MobiDB-lite"/>
    </source>
</evidence>
<feature type="domain" description="Protein kinase" evidence="7">
    <location>
        <begin position="1"/>
        <end position="98"/>
    </location>
</feature>
<dbReference type="InterPro" id="IPR000719">
    <property type="entry name" value="Prot_kinase_dom"/>
</dbReference>
<evidence type="ECO:0000256" key="3">
    <source>
        <dbReference type="ARBA" id="ARBA00022741"/>
    </source>
</evidence>
<dbReference type="PANTHER" id="PTHR24349">
    <property type="entry name" value="SERINE/THREONINE-PROTEIN KINASE"/>
    <property type="match status" value="1"/>
</dbReference>
<dbReference type="Gene3D" id="1.10.510.10">
    <property type="entry name" value="Transferase(Phosphotransferase) domain 1"/>
    <property type="match status" value="1"/>
</dbReference>
<keyword evidence="3" id="KW-0547">Nucleotide-binding</keyword>
<dbReference type="GO" id="GO:0005524">
    <property type="term" value="F:ATP binding"/>
    <property type="evidence" value="ECO:0007669"/>
    <property type="project" value="UniProtKB-KW"/>
</dbReference>
<feature type="compositionally biased region" description="Polar residues" evidence="6">
    <location>
        <begin position="133"/>
        <end position="143"/>
    </location>
</feature>
<sequence length="406" mass="46026">MYVAPEVLDSKSGRVYDSKVDMWSLGVVLYICVFGFPPFSDDLSPPPLKQQILKGIYEFPSPYCDRVSTDVQDLITRMLTVNPKHRISPDCALAHPWLRAIRNGNSWSIKGVYDFVFEEPEETSQETTQTFSNPNSSISAESQGWNSDIKAVYPQNCVSDEMDDEKADNVAGVDPNKETIAISSNGYHEYILKTAGLDCINNNKSNKNSLSRENAEFIEDLRQSLAKPSCYKQRSVSSKDLSAKLEDHYQIISENENPHNSQHRKSFSQSPNLDKLNVNISLSPSPPSHIHNENIQVENVSNRNDSNLLELDVHNSSDFLFEASPSFFKNRNIDLERFSPLCSDSFVVTKRKFTNLSPRKNTNFSISQDIAQNSGEKVESLMDFDEGFDSQNFSPYFQHEAKKFKK</sequence>
<keyword evidence="5" id="KW-0067">ATP-binding</keyword>
<keyword evidence="1" id="KW-0723">Serine/threonine-protein kinase</keyword>
<dbReference type="AlphaFoldDB" id="A0A1R1PR90"/>
<keyword evidence="4 8" id="KW-0418">Kinase</keyword>
<dbReference type="InterPro" id="IPR011009">
    <property type="entry name" value="Kinase-like_dom_sf"/>
</dbReference>
<comment type="caution">
    <text evidence="8">The sequence shown here is derived from an EMBL/GenBank/DDBJ whole genome shotgun (WGS) entry which is preliminary data.</text>
</comment>
<dbReference type="OrthoDB" id="407410at2759"/>
<evidence type="ECO:0000259" key="7">
    <source>
        <dbReference type="PROSITE" id="PS50011"/>
    </source>
</evidence>
<evidence type="ECO:0000256" key="2">
    <source>
        <dbReference type="ARBA" id="ARBA00022679"/>
    </source>
</evidence>
<evidence type="ECO:0000313" key="8">
    <source>
        <dbReference type="EMBL" id="OMH83461.1"/>
    </source>
</evidence>
<proteinExistence type="predicted"/>
<dbReference type="Proteomes" id="UP000188320">
    <property type="component" value="Unassembled WGS sequence"/>
</dbReference>
<dbReference type="SUPFAM" id="SSF56112">
    <property type="entry name" value="Protein kinase-like (PK-like)"/>
    <property type="match status" value="1"/>
</dbReference>
<dbReference type="InterPro" id="IPR050205">
    <property type="entry name" value="CDPK_Ser/Thr_kinases"/>
</dbReference>
<keyword evidence="9" id="KW-1185">Reference proteome</keyword>
<evidence type="ECO:0000256" key="4">
    <source>
        <dbReference type="ARBA" id="ARBA00022777"/>
    </source>
</evidence>
<gene>
    <name evidence="8" type="ORF">AX774_g3047</name>
</gene>
<evidence type="ECO:0000313" key="9">
    <source>
        <dbReference type="Proteomes" id="UP000188320"/>
    </source>
</evidence>
<keyword evidence="2" id="KW-0808">Transferase</keyword>
<dbReference type="GO" id="GO:0004674">
    <property type="term" value="F:protein serine/threonine kinase activity"/>
    <property type="evidence" value="ECO:0007669"/>
    <property type="project" value="UniProtKB-KW"/>
</dbReference>
<evidence type="ECO:0000256" key="1">
    <source>
        <dbReference type="ARBA" id="ARBA00022527"/>
    </source>
</evidence>